<sequence>MIVPLGDRLGVLSVEIVATYPSF</sequence>
<proteinExistence type="predicted"/>
<dbReference type="EMBL" id="UINC01108393">
    <property type="protein sequence ID" value="SVC74456.1"/>
    <property type="molecule type" value="Genomic_DNA"/>
</dbReference>
<reference evidence="1" key="1">
    <citation type="submission" date="2018-05" db="EMBL/GenBank/DDBJ databases">
        <authorList>
            <person name="Lanie J.A."/>
            <person name="Ng W.-L."/>
            <person name="Kazmierczak K.M."/>
            <person name="Andrzejewski T.M."/>
            <person name="Davidsen T.M."/>
            <person name="Wayne K.J."/>
            <person name="Tettelin H."/>
            <person name="Glass J.I."/>
            <person name="Rusch D."/>
            <person name="Podicherti R."/>
            <person name="Tsui H.-C.T."/>
            <person name="Winkler M.E."/>
        </authorList>
    </citation>
    <scope>NUCLEOTIDE SEQUENCE</scope>
</reference>
<gene>
    <name evidence="1" type="ORF">METZ01_LOCUS327310</name>
</gene>
<protein>
    <submittedName>
        <fullName evidence="1">Uncharacterized protein</fullName>
    </submittedName>
</protein>
<organism evidence="1">
    <name type="scientific">marine metagenome</name>
    <dbReference type="NCBI Taxonomy" id="408172"/>
    <lineage>
        <taxon>unclassified sequences</taxon>
        <taxon>metagenomes</taxon>
        <taxon>ecological metagenomes</taxon>
    </lineage>
</organism>
<name>A0A382PMJ5_9ZZZZ</name>
<evidence type="ECO:0000313" key="1">
    <source>
        <dbReference type="EMBL" id="SVC74456.1"/>
    </source>
</evidence>
<accession>A0A382PMJ5</accession>
<dbReference type="AlphaFoldDB" id="A0A382PMJ5"/>